<proteinExistence type="predicted"/>
<evidence type="ECO:0000313" key="2">
    <source>
        <dbReference type="Proteomes" id="UP000811246"/>
    </source>
</evidence>
<dbReference type="AlphaFoldDB" id="A0A922FUQ4"/>
<protein>
    <submittedName>
        <fullName evidence="1">Uncharacterized protein</fullName>
    </submittedName>
</protein>
<reference evidence="1" key="1">
    <citation type="submission" date="2021-01" db="EMBL/GenBank/DDBJ databases">
        <authorList>
            <person name="Lovell J.T."/>
            <person name="Bentley N."/>
            <person name="Bhattarai G."/>
            <person name="Jenkins J.W."/>
            <person name="Sreedasyam A."/>
            <person name="Alarcon Y."/>
            <person name="Bock C."/>
            <person name="Boston L."/>
            <person name="Carlson J."/>
            <person name="Cervantes K."/>
            <person name="Clermont K."/>
            <person name="Krom N."/>
            <person name="Kubenka K."/>
            <person name="Mamidi S."/>
            <person name="Mattison C."/>
            <person name="Monteros M."/>
            <person name="Pisani C."/>
            <person name="Plott C."/>
            <person name="Rajasekar S."/>
            <person name="Rhein H.S."/>
            <person name="Rohla C."/>
            <person name="Song M."/>
            <person name="Hilaire R.S."/>
            <person name="Shu S."/>
            <person name="Wells L."/>
            <person name="Wang X."/>
            <person name="Webber J."/>
            <person name="Heerema R.J."/>
            <person name="Klein P."/>
            <person name="Conner P."/>
            <person name="Grauke L."/>
            <person name="Grimwood J."/>
            <person name="Schmutz J."/>
            <person name="Randall J.J."/>
        </authorList>
    </citation>
    <scope>NUCLEOTIDE SEQUENCE</scope>
    <source>
        <tissue evidence="1">Leaf</tissue>
    </source>
</reference>
<name>A0A922FUQ4_CARIL</name>
<accession>A0A922FUQ4</accession>
<dbReference type="Proteomes" id="UP000811246">
    <property type="component" value="Chromosome 2"/>
</dbReference>
<gene>
    <name evidence="1" type="ORF">I3842_02G076200</name>
</gene>
<evidence type="ECO:0000313" key="1">
    <source>
        <dbReference type="EMBL" id="KAG6726341.1"/>
    </source>
</evidence>
<sequence length="115" mass="12547">MGSDKAPSLPPKSSLLTLYVEAQLGHGSFSTHEMCSSDERPDDYTLATVANVSAEIGDSIAGKLSHGESLRIGFLSDMVVANSLMSMYCRCGQYMKNPEDCLMKCRKEIQVLGMY</sequence>
<organism evidence="1 2">
    <name type="scientific">Carya illinoinensis</name>
    <name type="common">Pecan</name>
    <dbReference type="NCBI Taxonomy" id="32201"/>
    <lineage>
        <taxon>Eukaryota</taxon>
        <taxon>Viridiplantae</taxon>
        <taxon>Streptophyta</taxon>
        <taxon>Embryophyta</taxon>
        <taxon>Tracheophyta</taxon>
        <taxon>Spermatophyta</taxon>
        <taxon>Magnoliopsida</taxon>
        <taxon>eudicotyledons</taxon>
        <taxon>Gunneridae</taxon>
        <taxon>Pentapetalae</taxon>
        <taxon>rosids</taxon>
        <taxon>fabids</taxon>
        <taxon>Fagales</taxon>
        <taxon>Juglandaceae</taxon>
        <taxon>Carya</taxon>
    </lineage>
</organism>
<dbReference type="EMBL" id="CM031826">
    <property type="protein sequence ID" value="KAG6726341.1"/>
    <property type="molecule type" value="Genomic_DNA"/>
</dbReference>
<comment type="caution">
    <text evidence="1">The sequence shown here is derived from an EMBL/GenBank/DDBJ whole genome shotgun (WGS) entry which is preliminary data.</text>
</comment>